<comment type="caution">
    <text evidence="1">The sequence shown here is derived from an EMBL/GenBank/DDBJ whole genome shotgun (WGS) entry which is preliminary data.</text>
</comment>
<dbReference type="Proteomes" id="UP000007820">
    <property type="component" value="Unassembled WGS sequence"/>
</dbReference>
<sequence length="70" mass="8017">MDAWNVGRKDTEFGAGGAFRMFPKVLLLYHNRPHAPPGGGRKKEKRQTRKCRLADVAYLCTMKPLKQEMI</sequence>
<dbReference type="EC" id="4.1.1.39" evidence="1"/>
<dbReference type="AlphaFoldDB" id="F9D5M2"/>
<name>F9D5M2_PREDD</name>
<keyword evidence="1" id="KW-0456">Lyase</keyword>
<organism evidence="1 2">
    <name type="scientific">Prevotella dentalis (strain ATCC 49559 / DSM 3688 / JCM 13448 / NCTC 12043 / ES 2772)</name>
    <name type="common">Mitsuokella dentalis</name>
    <dbReference type="NCBI Taxonomy" id="908937"/>
    <lineage>
        <taxon>Bacteria</taxon>
        <taxon>Pseudomonadati</taxon>
        <taxon>Bacteroidota</taxon>
        <taxon>Bacteroidia</taxon>
        <taxon>Bacteroidales</taxon>
        <taxon>Prevotellaceae</taxon>
        <taxon>Prevotella</taxon>
    </lineage>
</organism>
<proteinExistence type="predicted"/>
<evidence type="ECO:0000313" key="2">
    <source>
        <dbReference type="Proteomes" id="UP000007820"/>
    </source>
</evidence>
<dbReference type="GO" id="GO:0016984">
    <property type="term" value="F:ribulose-bisphosphate carboxylase activity"/>
    <property type="evidence" value="ECO:0007669"/>
    <property type="project" value="UniProtKB-EC"/>
</dbReference>
<dbReference type="EMBL" id="AFPW01000035">
    <property type="protein sequence ID" value="EGQ13174.1"/>
    <property type="molecule type" value="Genomic_DNA"/>
</dbReference>
<evidence type="ECO:0000313" key="1">
    <source>
        <dbReference type="EMBL" id="EGQ13174.1"/>
    </source>
</evidence>
<gene>
    <name evidence="1" type="ORF">HMPREF9136_2150</name>
</gene>
<accession>F9D5M2</accession>
<reference evidence="1 2" key="1">
    <citation type="submission" date="2011-04" db="EMBL/GenBank/DDBJ databases">
        <authorList>
            <person name="Muzny D."/>
            <person name="Qin X."/>
            <person name="Deng J."/>
            <person name="Jiang H."/>
            <person name="Liu Y."/>
            <person name="Qu J."/>
            <person name="Song X.-Z."/>
            <person name="Zhang L."/>
            <person name="Thornton R."/>
            <person name="Coyle M."/>
            <person name="Francisco L."/>
            <person name="Jackson L."/>
            <person name="Javaid M."/>
            <person name="Korchina V."/>
            <person name="Kovar C."/>
            <person name="Mata R."/>
            <person name="Mathew T."/>
            <person name="Ngo R."/>
            <person name="Nguyen L."/>
            <person name="Nguyen N."/>
            <person name="Okwuonu G."/>
            <person name="Ongeri F."/>
            <person name="Pham C."/>
            <person name="Simmons D."/>
            <person name="Wilczek-Boney K."/>
            <person name="Hale W."/>
            <person name="Jakkamsetti A."/>
            <person name="Pham P."/>
            <person name="Ruth R."/>
            <person name="San Lucas F."/>
            <person name="Warren J."/>
            <person name="Zhang J."/>
            <person name="Zhao Z."/>
            <person name="Zhou C."/>
            <person name="Zhu D."/>
            <person name="Lee S."/>
            <person name="Bess C."/>
            <person name="Blankenburg K."/>
            <person name="Forbes L."/>
            <person name="Fu Q."/>
            <person name="Gubbala S."/>
            <person name="Hirani K."/>
            <person name="Jayaseelan J.C."/>
            <person name="Lara F."/>
            <person name="Munidasa M."/>
            <person name="Palculict T."/>
            <person name="Patil S."/>
            <person name="Pu L.-L."/>
            <person name="Saada N."/>
            <person name="Tang L."/>
            <person name="Weissenberger G."/>
            <person name="Zhu Y."/>
            <person name="Hemphill L."/>
            <person name="Shang Y."/>
            <person name="Youmans B."/>
            <person name="Ayvaz T."/>
            <person name="Ross M."/>
            <person name="Santibanez J."/>
            <person name="Aqrawi P."/>
            <person name="Gross S."/>
            <person name="Joshi V."/>
            <person name="Fowler G."/>
            <person name="Nazareth L."/>
            <person name="Reid J."/>
            <person name="Worley K."/>
            <person name="Petrosino J."/>
            <person name="Highlander S."/>
            <person name="Gibbs R."/>
        </authorList>
    </citation>
    <scope>NUCLEOTIDE SEQUENCE [LARGE SCALE GENOMIC DNA]</scope>
    <source>
        <strain evidence="1 2">DSM 3688</strain>
    </source>
</reference>
<protein>
    <submittedName>
        <fullName evidence="1">Prophage LambdaBa02 protein</fullName>
        <ecNumber evidence="1">4.1.1.39</ecNumber>
    </submittedName>
</protein>